<dbReference type="RefSeq" id="WP_345705100.1">
    <property type="nucleotide sequence ID" value="NZ_BAABKV010000001.1"/>
</dbReference>
<dbReference type="InterPro" id="IPR000387">
    <property type="entry name" value="Tyr_Pase_dom"/>
</dbReference>
<dbReference type="PROSITE" id="PS50056">
    <property type="entry name" value="TYR_PHOSPHATASE_2"/>
    <property type="match status" value="1"/>
</dbReference>
<dbReference type="InterPro" id="IPR016130">
    <property type="entry name" value="Tyr_Pase_AS"/>
</dbReference>
<dbReference type="Gene3D" id="3.90.190.10">
    <property type="entry name" value="Protein tyrosine phosphatase superfamily"/>
    <property type="match status" value="1"/>
</dbReference>
<dbReference type="EMBL" id="JBHTAJ010000021">
    <property type="protein sequence ID" value="MFC7180569.1"/>
    <property type="molecule type" value="Genomic_DNA"/>
</dbReference>
<sequence>MSRVPGPEVAMKCSQIVGSSTVANLRDLGGIEFPGGRIRAGRVFRSGGLDRLDAAADPVFARLGVRTVIDLRTERERTERPDRMPGGAHLLVADVMADPTGTGTAARLAAVLADPAASDGEFRSGGAARALEAGYRAFVTAESARRAYRQVVTALAHREGGPVLFHCTAGKDRTGWATALVLLLLGADVRTVEAEYLSVGAAVRAEFAPLVAEFTAAGGDPEIADAVFGVRPGYLHAALQAVADGWGDAECYARAALGLKDETLGRLRENLTL</sequence>
<evidence type="ECO:0000313" key="4">
    <source>
        <dbReference type="Proteomes" id="UP001596435"/>
    </source>
</evidence>
<accession>A0ABW2FWV6</accession>
<dbReference type="PANTHER" id="PTHR31126:SF1">
    <property type="entry name" value="TYROSINE SPECIFIC PROTEIN PHOSPHATASES DOMAIN-CONTAINING PROTEIN"/>
    <property type="match status" value="1"/>
</dbReference>
<proteinExistence type="inferred from homology"/>
<dbReference type="PROSITE" id="PS00383">
    <property type="entry name" value="TYR_PHOSPHATASE_1"/>
    <property type="match status" value="1"/>
</dbReference>
<comment type="similarity">
    <text evidence="1">Belongs to the protein-tyrosine phosphatase family.</text>
</comment>
<evidence type="ECO:0000256" key="1">
    <source>
        <dbReference type="ARBA" id="ARBA00009580"/>
    </source>
</evidence>
<dbReference type="Pfam" id="PF13350">
    <property type="entry name" value="Y_phosphatase3"/>
    <property type="match status" value="1"/>
</dbReference>
<reference evidence="4" key="1">
    <citation type="journal article" date="2019" name="Int. J. Syst. Evol. Microbiol.">
        <title>The Global Catalogue of Microorganisms (GCM) 10K type strain sequencing project: providing services to taxonomists for standard genome sequencing and annotation.</title>
        <authorList>
            <consortium name="The Broad Institute Genomics Platform"/>
            <consortium name="The Broad Institute Genome Sequencing Center for Infectious Disease"/>
            <person name="Wu L."/>
            <person name="Ma J."/>
        </authorList>
    </citation>
    <scope>NUCLEOTIDE SEQUENCE [LARGE SCALE GENOMIC DNA]</scope>
    <source>
        <strain evidence="4">CGMCC 1.12859</strain>
    </source>
</reference>
<organism evidence="3 4">
    <name type="scientific">Kitasatospora paranensis</name>
    <dbReference type="NCBI Taxonomy" id="258053"/>
    <lineage>
        <taxon>Bacteria</taxon>
        <taxon>Bacillati</taxon>
        <taxon>Actinomycetota</taxon>
        <taxon>Actinomycetes</taxon>
        <taxon>Kitasatosporales</taxon>
        <taxon>Streptomycetaceae</taxon>
        <taxon>Kitasatospora</taxon>
    </lineage>
</organism>
<dbReference type="SUPFAM" id="SSF52799">
    <property type="entry name" value="(Phosphotyrosine protein) phosphatases II"/>
    <property type="match status" value="1"/>
</dbReference>
<keyword evidence="4" id="KW-1185">Reference proteome</keyword>
<dbReference type="InterPro" id="IPR026893">
    <property type="entry name" value="Tyr/Ser_Pase_IphP-type"/>
</dbReference>
<dbReference type="PANTHER" id="PTHR31126">
    <property type="entry name" value="TYROSINE-PROTEIN PHOSPHATASE"/>
    <property type="match status" value="1"/>
</dbReference>
<dbReference type="InterPro" id="IPR029021">
    <property type="entry name" value="Prot-tyrosine_phosphatase-like"/>
</dbReference>
<evidence type="ECO:0000259" key="2">
    <source>
        <dbReference type="PROSITE" id="PS50056"/>
    </source>
</evidence>
<protein>
    <submittedName>
        <fullName evidence="3">Tyrosine-protein phosphatase</fullName>
    </submittedName>
</protein>
<feature type="domain" description="Tyrosine specific protein phosphatases" evidence="2">
    <location>
        <begin position="146"/>
        <end position="189"/>
    </location>
</feature>
<comment type="caution">
    <text evidence="3">The sequence shown here is derived from an EMBL/GenBank/DDBJ whole genome shotgun (WGS) entry which is preliminary data.</text>
</comment>
<evidence type="ECO:0000313" key="3">
    <source>
        <dbReference type="EMBL" id="MFC7180569.1"/>
    </source>
</evidence>
<dbReference type="Proteomes" id="UP001596435">
    <property type="component" value="Unassembled WGS sequence"/>
</dbReference>
<name>A0ABW2FWV6_9ACTN</name>
<gene>
    <name evidence="3" type="ORF">ACFQMG_13495</name>
</gene>